<name>A0A182SN15_9DIPT</name>
<evidence type="ECO:0000313" key="2">
    <source>
        <dbReference type="Proteomes" id="UP000075901"/>
    </source>
</evidence>
<proteinExistence type="predicted"/>
<protein>
    <submittedName>
        <fullName evidence="1">Uncharacterized protein</fullName>
    </submittedName>
</protein>
<keyword evidence="2" id="KW-1185">Reference proteome</keyword>
<dbReference type="Proteomes" id="UP000075901">
    <property type="component" value="Unassembled WGS sequence"/>
</dbReference>
<dbReference type="EnsemblMetazoa" id="AMAM010026-RA">
    <property type="protein sequence ID" value="AMAM010026-PA"/>
    <property type="gene ID" value="AMAM010026"/>
</dbReference>
<evidence type="ECO:0000313" key="1">
    <source>
        <dbReference type="EnsemblMetazoa" id="AMAM010026-PA"/>
    </source>
</evidence>
<reference evidence="1" key="2">
    <citation type="submission" date="2020-05" db="UniProtKB">
        <authorList>
            <consortium name="EnsemblMetazoa"/>
        </authorList>
    </citation>
    <scope>IDENTIFICATION</scope>
    <source>
        <strain evidence="1">maculatus3</strain>
    </source>
</reference>
<sequence length="114" mass="13496">MPLVLNPLDAVCNVPRPDAVCVSNLRNAKKADKAVLSERPDVKIFLPFRFYFYRVEELFTPNTYNKFLGKCGVFFLWYRSPCFWARTEGANEWYHPSKCITRTWLKIEKKQKNL</sequence>
<accession>A0A182SN15</accession>
<organism evidence="1 2">
    <name type="scientific">Anopheles maculatus</name>
    <dbReference type="NCBI Taxonomy" id="74869"/>
    <lineage>
        <taxon>Eukaryota</taxon>
        <taxon>Metazoa</taxon>
        <taxon>Ecdysozoa</taxon>
        <taxon>Arthropoda</taxon>
        <taxon>Hexapoda</taxon>
        <taxon>Insecta</taxon>
        <taxon>Pterygota</taxon>
        <taxon>Neoptera</taxon>
        <taxon>Endopterygota</taxon>
        <taxon>Diptera</taxon>
        <taxon>Nematocera</taxon>
        <taxon>Culicoidea</taxon>
        <taxon>Culicidae</taxon>
        <taxon>Anophelinae</taxon>
        <taxon>Anopheles</taxon>
        <taxon>Anopheles maculatus group</taxon>
    </lineage>
</organism>
<reference evidence="2" key="1">
    <citation type="submission" date="2013-09" db="EMBL/GenBank/DDBJ databases">
        <title>The Genome Sequence of Anopheles maculatus species B.</title>
        <authorList>
            <consortium name="The Broad Institute Genomics Platform"/>
            <person name="Neafsey D.E."/>
            <person name="Besansky N."/>
            <person name="Howell P."/>
            <person name="Walton C."/>
            <person name="Young S.K."/>
            <person name="Zeng Q."/>
            <person name="Gargeya S."/>
            <person name="Fitzgerald M."/>
            <person name="Haas B."/>
            <person name="Abouelleil A."/>
            <person name="Allen A.W."/>
            <person name="Alvarado L."/>
            <person name="Arachchi H.M."/>
            <person name="Berlin A.M."/>
            <person name="Chapman S.B."/>
            <person name="Gainer-Dewar J."/>
            <person name="Goldberg J."/>
            <person name="Griggs A."/>
            <person name="Gujja S."/>
            <person name="Hansen M."/>
            <person name="Howarth C."/>
            <person name="Imamovic A."/>
            <person name="Ireland A."/>
            <person name="Larimer J."/>
            <person name="McCowan C."/>
            <person name="Murphy C."/>
            <person name="Pearson M."/>
            <person name="Poon T.W."/>
            <person name="Priest M."/>
            <person name="Roberts A."/>
            <person name="Saif S."/>
            <person name="Shea T."/>
            <person name="Sisk P."/>
            <person name="Sykes S."/>
            <person name="Wortman J."/>
            <person name="Nusbaum C."/>
            <person name="Birren B."/>
        </authorList>
    </citation>
    <scope>NUCLEOTIDE SEQUENCE [LARGE SCALE GENOMIC DNA]</scope>
    <source>
        <strain evidence="2">maculatus3</strain>
    </source>
</reference>
<dbReference type="VEuPathDB" id="VectorBase:AMAM010026"/>
<dbReference type="AlphaFoldDB" id="A0A182SN15"/>